<accession>A0AAE1E7D6</accession>
<evidence type="ECO:0000313" key="2">
    <source>
        <dbReference type="Proteomes" id="UP001283361"/>
    </source>
</evidence>
<reference evidence="1" key="1">
    <citation type="journal article" date="2023" name="G3 (Bethesda)">
        <title>A reference genome for the long-term kleptoplast-retaining sea slug Elysia crispata morphotype clarki.</title>
        <authorList>
            <person name="Eastman K.E."/>
            <person name="Pendleton A.L."/>
            <person name="Shaikh M.A."/>
            <person name="Suttiyut T."/>
            <person name="Ogas R."/>
            <person name="Tomko P."/>
            <person name="Gavelis G."/>
            <person name="Widhalm J.R."/>
            <person name="Wisecaver J.H."/>
        </authorList>
    </citation>
    <scope>NUCLEOTIDE SEQUENCE</scope>
    <source>
        <strain evidence="1">ECLA1</strain>
    </source>
</reference>
<comment type="caution">
    <text evidence="1">The sequence shown here is derived from an EMBL/GenBank/DDBJ whole genome shotgun (WGS) entry which is preliminary data.</text>
</comment>
<organism evidence="1 2">
    <name type="scientific">Elysia crispata</name>
    <name type="common">lettuce slug</name>
    <dbReference type="NCBI Taxonomy" id="231223"/>
    <lineage>
        <taxon>Eukaryota</taxon>
        <taxon>Metazoa</taxon>
        <taxon>Spiralia</taxon>
        <taxon>Lophotrochozoa</taxon>
        <taxon>Mollusca</taxon>
        <taxon>Gastropoda</taxon>
        <taxon>Heterobranchia</taxon>
        <taxon>Euthyneura</taxon>
        <taxon>Panpulmonata</taxon>
        <taxon>Sacoglossa</taxon>
        <taxon>Placobranchoidea</taxon>
        <taxon>Plakobranchidae</taxon>
        <taxon>Elysia</taxon>
    </lineage>
</organism>
<keyword evidence="2" id="KW-1185">Reference proteome</keyword>
<sequence length="138" mass="14610">MSPRGRVLTGGLGQFQMSPRGRVLKPDREVWNSALSVFPTPASDLEQVVNQGASPVTGHTQEAARLVIKPGTAHDVTCMHSASTKDSSGQGEAGWPTEAEPVCRAVTRPHQVFLSSQIRGELSAADVHSTPAQVSSKI</sequence>
<gene>
    <name evidence="1" type="ORF">RRG08_025694</name>
</gene>
<proteinExistence type="predicted"/>
<protein>
    <submittedName>
        <fullName evidence="1">Uncharacterized protein</fullName>
    </submittedName>
</protein>
<name>A0AAE1E7D6_9GAST</name>
<dbReference type="Proteomes" id="UP001283361">
    <property type="component" value="Unassembled WGS sequence"/>
</dbReference>
<dbReference type="AlphaFoldDB" id="A0AAE1E7D6"/>
<evidence type="ECO:0000313" key="1">
    <source>
        <dbReference type="EMBL" id="KAK3795643.1"/>
    </source>
</evidence>
<dbReference type="EMBL" id="JAWDGP010001023">
    <property type="protein sequence ID" value="KAK3795643.1"/>
    <property type="molecule type" value="Genomic_DNA"/>
</dbReference>